<comment type="caution">
    <text evidence="1">The sequence shown here is derived from an EMBL/GenBank/DDBJ whole genome shotgun (WGS) entry which is preliminary data.</text>
</comment>
<dbReference type="InterPro" id="IPR046262">
    <property type="entry name" value="DUF6295"/>
</dbReference>
<dbReference type="Proteomes" id="UP000281955">
    <property type="component" value="Unassembled WGS sequence"/>
</dbReference>
<dbReference type="Pfam" id="PF19812">
    <property type="entry name" value="DUF6295"/>
    <property type="match status" value="1"/>
</dbReference>
<dbReference type="OrthoDB" id="7281941at2"/>
<keyword evidence="2" id="KW-1185">Reference proteome</keyword>
<accession>A0A420XQ34</accession>
<dbReference type="AlphaFoldDB" id="A0A420XQ34"/>
<evidence type="ECO:0000313" key="1">
    <source>
        <dbReference type="EMBL" id="RKS75369.1"/>
    </source>
</evidence>
<dbReference type="InParanoid" id="A0A420XQ34"/>
<protein>
    <submittedName>
        <fullName evidence="1">Uncharacterized protein</fullName>
    </submittedName>
</protein>
<name>A0A420XQ34_9ACTN</name>
<organism evidence="1 2">
    <name type="scientific">Motilibacter peucedani</name>
    <dbReference type="NCBI Taxonomy" id="598650"/>
    <lineage>
        <taxon>Bacteria</taxon>
        <taxon>Bacillati</taxon>
        <taxon>Actinomycetota</taxon>
        <taxon>Actinomycetes</taxon>
        <taxon>Motilibacterales</taxon>
        <taxon>Motilibacteraceae</taxon>
        <taxon>Motilibacter</taxon>
    </lineage>
</organism>
<dbReference type="RefSeq" id="WP_121193152.1">
    <property type="nucleotide sequence ID" value="NZ_RBWV01000011.1"/>
</dbReference>
<evidence type="ECO:0000313" key="2">
    <source>
        <dbReference type="Proteomes" id="UP000281955"/>
    </source>
</evidence>
<reference evidence="1 2" key="1">
    <citation type="submission" date="2018-10" db="EMBL/GenBank/DDBJ databases">
        <title>Genomic Encyclopedia of Archaeal and Bacterial Type Strains, Phase II (KMG-II): from individual species to whole genera.</title>
        <authorList>
            <person name="Goeker M."/>
        </authorList>
    </citation>
    <scope>NUCLEOTIDE SEQUENCE [LARGE SCALE GENOMIC DNA]</scope>
    <source>
        <strain evidence="1 2">RP-AC37</strain>
    </source>
</reference>
<proteinExistence type="predicted"/>
<sequence length="89" mass="9194">MCTYATEQVDIQGSGKGRDGWFAVSSATVYYDHPVHHLAGHTLNIDFADRSAGPAARVAVELTAESAEALVAAITAALASVPPEIRAAG</sequence>
<dbReference type="EMBL" id="RBWV01000011">
    <property type="protein sequence ID" value="RKS75369.1"/>
    <property type="molecule type" value="Genomic_DNA"/>
</dbReference>
<gene>
    <name evidence="1" type="ORF">CLV35_1832</name>
</gene>